<name>A0AA88YLC0_PINIB</name>
<evidence type="ECO:0000313" key="4">
    <source>
        <dbReference type="Proteomes" id="UP001186944"/>
    </source>
</evidence>
<comment type="caution">
    <text evidence="3">The sequence shown here is derived from an EMBL/GenBank/DDBJ whole genome shotgun (WGS) entry which is preliminary data.</text>
</comment>
<reference evidence="3" key="1">
    <citation type="submission" date="2019-08" db="EMBL/GenBank/DDBJ databases">
        <title>The improved chromosome-level genome for the pearl oyster Pinctada fucata martensii using PacBio sequencing and Hi-C.</title>
        <authorList>
            <person name="Zheng Z."/>
        </authorList>
    </citation>
    <scope>NUCLEOTIDE SEQUENCE</scope>
    <source>
        <strain evidence="3">ZZ-2019</strain>
        <tissue evidence="3">Adductor muscle</tissue>
    </source>
</reference>
<keyword evidence="4" id="KW-1185">Reference proteome</keyword>
<dbReference type="AlphaFoldDB" id="A0AA88YLC0"/>
<feature type="coiled-coil region" evidence="1">
    <location>
        <begin position="309"/>
        <end position="343"/>
    </location>
</feature>
<accession>A0AA88YLC0</accession>
<proteinExistence type="predicted"/>
<protein>
    <recommendedName>
        <fullName evidence="2">DZIP3-like HEPN domain-containing protein</fullName>
    </recommendedName>
</protein>
<dbReference type="Pfam" id="PF18738">
    <property type="entry name" value="HEPN_DZIP3"/>
    <property type="match status" value="1"/>
</dbReference>
<keyword evidence="1" id="KW-0175">Coiled coil</keyword>
<feature type="domain" description="DZIP3-like HEPN" evidence="2">
    <location>
        <begin position="41"/>
        <end position="179"/>
    </location>
</feature>
<organism evidence="3 4">
    <name type="scientific">Pinctada imbricata</name>
    <name type="common">Atlantic pearl-oyster</name>
    <name type="synonym">Pinctada martensii</name>
    <dbReference type="NCBI Taxonomy" id="66713"/>
    <lineage>
        <taxon>Eukaryota</taxon>
        <taxon>Metazoa</taxon>
        <taxon>Spiralia</taxon>
        <taxon>Lophotrochozoa</taxon>
        <taxon>Mollusca</taxon>
        <taxon>Bivalvia</taxon>
        <taxon>Autobranchia</taxon>
        <taxon>Pteriomorphia</taxon>
        <taxon>Pterioida</taxon>
        <taxon>Pterioidea</taxon>
        <taxon>Pteriidae</taxon>
        <taxon>Pinctada</taxon>
    </lineage>
</organism>
<dbReference type="Gene3D" id="1.20.5.170">
    <property type="match status" value="1"/>
</dbReference>
<dbReference type="InterPro" id="IPR041249">
    <property type="entry name" value="HEPN_DZIP3"/>
</dbReference>
<evidence type="ECO:0000259" key="2">
    <source>
        <dbReference type="Pfam" id="PF18738"/>
    </source>
</evidence>
<dbReference type="SUPFAM" id="SSF57997">
    <property type="entry name" value="Tropomyosin"/>
    <property type="match status" value="1"/>
</dbReference>
<evidence type="ECO:0000256" key="1">
    <source>
        <dbReference type="SAM" id="Coils"/>
    </source>
</evidence>
<sequence>MATSIYASTPETTNSNRASRILLGPCTDQLRDVLRHRVPPANFHHVLTRNRSNLPRLTQPQKELILPRSGRYSGDYSDMDISLLYLLLRNICNISPHTKGWGNAPDVSDSSLSASIDRIREARNGVVHSSSTVLTQIEFNLLLAEIKMAVIAMDSYLGNINHYEKAVDFLLTETMDPEQDVFIQQLKKQVEEEKITKEIVTKLEKQVHEDISTINEGVERLDTRVKTLERGEERLDRGVEKLDTRVGTLERGGERLDRGVEKLDTRVETLERGGERLDRGVERLDTRVEILERGGERLDRGMKRLDRGVEKLDTRVERLDRGVERLDIEVTKSKRDIEDIRLQVIEKQSVQGKK</sequence>
<dbReference type="Proteomes" id="UP001186944">
    <property type="component" value="Unassembled WGS sequence"/>
</dbReference>
<gene>
    <name evidence="3" type="ORF">FSP39_009744</name>
</gene>
<evidence type="ECO:0000313" key="3">
    <source>
        <dbReference type="EMBL" id="KAK3107219.1"/>
    </source>
</evidence>
<dbReference type="EMBL" id="VSWD01000002">
    <property type="protein sequence ID" value="KAK3107219.1"/>
    <property type="molecule type" value="Genomic_DNA"/>
</dbReference>